<dbReference type="GeneID" id="14407544"/>
<keyword evidence="3" id="KW-1185">Reference proteome</keyword>
<dbReference type="SUPFAM" id="SSF56317">
    <property type="entry name" value="Carbon-nitrogen hydrolase"/>
    <property type="match status" value="1"/>
</dbReference>
<gene>
    <name evidence="2" type="ordered locus">Metho_0438</name>
</gene>
<protein>
    <submittedName>
        <fullName evidence="2">Putative amidohydrolase</fullName>
    </submittedName>
</protein>
<dbReference type="InterPro" id="IPR036526">
    <property type="entry name" value="C-N_Hydrolase_sf"/>
</dbReference>
<reference evidence="3" key="1">
    <citation type="submission" date="2012-02" db="EMBL/GenBank/DDBJ databases">
        <title>Complete sequence of chromosome of Methanomethylovorans hollandica DSM 15978.</title>
        <authorList>
            <person name="Lucas S."/>
            <person name="Copeland A."/>
            <person name="Lapidus A."/>
            <person name="Glavina del Rio T."/>
            <person name="Dalin E."/>
            <person name="Tice H."/>
            <person name="Bruce D."/>
            <person name="Goodwin L."/>
            <person name="Pitluck S."/>
            <person name="Peters L."/>
            <person name="Mikhailova N."/>
            <person name="Held B."/>
            <person name="Kyrpides N."/>
            <person name="Mavromatis K."/>
            <person name="Ivanova N."/>
            <person name="Brettin T."/>
            <person name="Detter J.C."/>
            <person name="Han C."/>
            <person name="Larimer F."/>
            <person name="Land M."/>
            <person name="Hauser L."/>
            <person name="Markowitz V."/>
            <person name="Cheng J.-F."/>
            <person name="Hugenholtz P."/>
            <person name="Woyke T."/>
            <person name="Wu D."/>
            <person name="Spring S."/>
            <person name="Schroeder M."/>
            <person name="Brambilla E."/>
            <person name="Klenk H.-P."/>
            <person name="Eisen J.A."/>
        </authorList>
    </citation>
    <scope>NUCLEOTIDE SEQUENCE [LARGE SCALE GENOMIC DNA]</scope>
    <source>
        <strain evidence="3">DSM 15978 / NBRC 107637 / DMS1</strain>
    </source>
</reference>
<dbReference type="PANTHER" id="PTHR23088">
    <property type="entry name" value="NITRILASE-RELATED"/>
    <property type="match status" value="1"/>
</dbReference>
<dbReference type="RefSeq" id="WP_015323875.1">
    <property type="nucleotide sequence ID" value="NC_019977.1"/>
</dbReference>
<dbReference type="PANTHER" id="PTHR23088:SF27">
    <property type="entry name" value="DEAMINATED GLUTATHIONE AMIDASE"/>
    <property type="match status" value="1"/>
</dbReference>
<proteinExistence type="predicted"/>
<sequence length="265" mass="29290">MFTVSINAACIQMEVEHCSKTDNITKALSMAEKAVSSGADLIVLPEVFSTGFCYEGISDLAEEAPFPTISKFIGFSKIKECAVIGSIIEAQFQEGIPVFYNMCFCVEHGKLAGIYRKCHLFRQEKNYFAAGSSMHPLFLKSYGLNIGLEICYELRFPEVARKLVLEGADLLVTVAQFPNPRKHIWRTLALARSIENQIPHIACNMVGSSPASSFFGGSIIIDAAGDVLVEADGDECIIMHAIDTENTNKVRRDIPVYSDRRAELY</sequence>
<dbReference type="Gene3D" id="3.60.110.10">
    <property type="entry name" value="Carbon-nitrogen hydrolase"/>
    <property type="match status" value="1"/>
</dbReference>
<dbReference type="Pfam" id="PF00795">
    <property type="entry name" value="CN_hydrolase"/>
    <property type="match status" value="1"/>
</dbReference>
<dbReference type="AlphaFoldDB" id="L0KUB5"/>
<dbReference type="HOGENOM" id="CLU_030130_3_1_2"/>
<dbReference type="InterPro" id="IPR003010">
    <property type="entry name" value="C-N_Hydrolase"/>
</dbReference>
<evidence type="ECO:0000313" key="2">
    <source>
        <dbReference type="EMBL" id="AGB48706.1"/>
    </source>
</evidence>
<dbReference type="KEGG" id="mhz:Metho_0438"/>
<dbReference type="STRING" id="867904.Metho_0438"/>
<keyword evidence="2" id="KW-0378">Hydrolase</keyword>
<dbReference type="GO" id="GO:0016787">
    <property type="term" value="F:hydrolase activity"/>
    <property type="evidence" value="ECO:0007669"/>
    <property type="project" value="UniProtKB-KW"/>
</dbReference>
<evidence type="ECO:0000313" key="3">
    <source>
        <dbReference type="Proteomes" id="UP000010866"/>
    </source>
</evidence>
<evidence type="ECO:0000259" key="1">
    <source>
        <dbReference type="PROSITE" id="PS50263"/>
    </source>
</evidence>
<name>L0KUB5_METHD</name>
<organism evidence="2 3">
    <name type="scientific">Methanomethylovorans hollandica (strain DSM 15978 / NBRC 107637 / DMS1)</name>
    <dbReference type="NCBI Taxonomy" id="867904"/>
    <lineage>
        <taxon>Archaea</taxon>
        <taxon>Methanobacteriati</taxon>
        <taxon>Methanobacteriota</taxon>
        <taxon>Stenosarchaea group</taxon>
        <taxon>Methanomicrobia</taxon>
        <taxon>Methanosarcinales</taxon>
        <taxon>Methanosarcinaceae</taxon>
        <taxon>Methanomethylovorans</taxon>
    </lineage>
</organism>
<dbReference type="Proteomes" id="UP000010866">
    <property type="component" value="Chromosome"/>
</dbReference>
<accession>L0KUB5</accession>
<dbReference type="EMBL" id="CP003362">
    <property type="protein sequence ID" value="AGB48706.1"/>
    <property type="molecule type" value="Genomic_DNA"/>
</dbReference>
<feature type="domain" description="CN hydrolase" evidence="1">
    <location>
        <begin position="6"/>
        <end position="244"/>
    </location>
</feature>
<dbReference type="PROSITE" id="PS50263">
    <property type="entry name" value="CN_HYDROLASE"/>
    <property type="match status" value="1"/>
</dbReference>